<keyword evidence="3" id="KW-1185">Reference proteome</keyword>
<evidence type="ECO:0000313" key="3">
    <source>
        <dbReference type="Proteomes" id="UP001153954"/>
    </source>
</evidence>
<evidence type="ECO:0000313" key="2">
    <source>
        <dbReference type="EMBL" id="CAH2107270.1"/>
    </source>
</evidence>
<keyword evidence="1" id="KW-0472">Membrane</keyword>
<dbReference type="Proteomes" id="UP001153954">
    <property type="component" value="Unassembled WGS sequence"/>
</dbReference>
<evidence type="ECO:0000256" key="1">
    <source>
        <dbReference type="SAM" id="Phobius"/>
    </source>
</evidence>
<organism evidence="2 3">
    <name type="scientific">Euphydryas editha</name>
    <name type="common">Edith's checkerspot</name>
    <dbReference type="NCBI Taxonomy" id="104508"/>
    <lineage>
        <taxon>Eukaryota</taxon>
        <taxon>Metazoa</taxon>
        <taxon>Ecdysozoa</taxon>
        <taxon>Arthropoda</taxon>
        <taxon>Hexapoda</taxon>
        <taxon>Insecta</taxon>
        <taxon>Pterygota</taxon>
        <taxon>Neoptera</taxon>
        <taxon>Endopterygota</taxon>
        <taxon>Lepidoptera</taxon>
        <taxon>Glossata</taxon>
        <taxon>Ditrysia</taxon>
        <taxon>Papilionoidea</taxon>
        <taxon>Nymphalidae</taxon>
        <taxon>Nymphalinae</taxon>
        <taxon>Euphydryas</taxon>
    </lineage>
</organism>
<keyword evidence="1" id="KW-1133">Transmembrane helix</keyword>
<feature type="transmembrane region" description="Helical" evidence="1">
    <location>
        <begin position="186"/>
        <end position="204"/>
    </location>
</feature>
<keyword evidence="1" id="KW-0812">Transmembrane</keyword>
<sequence length="440" mass="51284">MRHEKYIIFLYICFVNIIINKCNVQQIGPEPWDFISSGNSITTDDDVPPDLKIKPQKTERTNNKAMAEWFYKRILTIVLKGGQIKKNEDGSVDISLQMKYNEERWNVLEDYIKSNTPYTEEMYRRAMGYIEEAITKPTISEKIVLAWSEYFQYYLTEYKTYITWATSILAGVVTICWLWSHLSHKHIIILLIISLYFYEVFVSYKEAEKQELDRFISAVNTCKWYIWTSECEIPAPDLLVFLKHMNPLKIAIRMFTTLISEPMITISETIKIIIHGITDGLWFPLNKIMYVILVVILTVMLLLFLIMIFINYILNIPFKLSLFGIMSVGLQQRFRSRQNTHINEPSPRRVDSGDRISGENLSKFLEVYSHALNTVTSSLIPQKMLLQTSNRSLTYRPKISRSASTGRLPNFECGDGNIRETFKNNNILRNYKHNGSGDAH</sequence>
<comment type="caution">
    <text evidence="2">The sequence shown here is derived from an EMBL/GenBank/DDBJ whole genome shotgun (WGS) entry which is preliminary data.</text>
</comment>
<protein>
    <recommendedName>
        <fullName evidence="4">Chloride channel CLIC-like protein 1</fullName>
    </recommendedName>
</protein>
<dbReference type="AlphaFoldDB" id="A0AAU9V5E4"/>
<proteinExistence type="predicted"/>
<reference evidence="2" key="1">
    <citation type="submission" date="2022-03" db="EMBL/GenBank/DDBJ databases">
        <authorList>
            <person name="Tunstrom K."/>
        </authorList>
    </citation>
    <scope>NUCLEOTIDE SEQUENCE</scope>
</reference>
<feature type="transmembrane region" description="Helical" evidence="1">
    <location>
        <begin position="288"/>
        <end position="310"/>
    </location>
</feature>
<gene>
    <name evidence="2" type="ORF">EEDITHA_LOCUS21319</name>
</gene>
<name>A0AAU9V5E4_EUPED</name>
<accession>A0AAU9V5E4</accession>
<dbReference type="EMBL" id="CAKOGL010000030">
    <property type="protein sequence ID" value="CAH2107270.1"/>
    <property type="molecule type" value="Genomic_DNA"/>
</dbReference>
<evidence type="ECO:0008006" key="4">
    <source>
        <dbReference type="Google" id="ProtNLM"/>
    </source>
</evidence>
<feature type="transmembrane region" description="Helical" evidence="1">
    <location>
        <begin position="161"/>
        <end position="180"/>
    </location>
</feature>